<evidence type="ECO:0000256" key="1">
    <source>
        <dbReference type="ARBA" id="ARBA00004660"/>
    </source>
</evidence>
<dbReference type="PANTHER" id="PTHR46696:SF1">
    <property type="entry name" value="CYTOCHROME P450 YJIB-RELATED"/>
    <property type="match status" value="1"/>
</dbReference>
<keyword evidence="6 9" id="KW-0408">Iron</keyword>
<dbReference type="SUPFAM" id="SSF48264">
    <property type="entry name" value="Cytochrome P450"/>
    <property type="match status" value="1"/>
</dbReference>
<evidence type="ECO:0008006" key="13">
    <source>
        <dbReference type="Google" id="ProtNLM"/>
    </source>
</evidence>
<dbReference type="FunFam" id="1.10.630.10:FF:000018">
    <property type="entry name" value="Cytochrome P450 monooxygenase"/>
    <property type="match status" value="1"/>
</dbReference>
<accession>A0A1R0KH82</accession>
<dbReference type="PANTHER" id="PTHR46696">
    <property type="entry name" value="P450, PUTATIVE (EUROFUNG)-RELATED"/>
    <property type="match status" value="1"/>
</dbReference>
<evidence type="ECO:0000313" key="12">
    <source>
        <dbReference type="Proteomes" id="UP000187486"/>
    </source>
</evidence>
<dbReference type="Proteomes" id="UP000187486">
    <property type="component" value="Unassembled WGS sequence"/>
</dbReference>
<dbReference type="PROSITE" id="PS00086">
    <property type="entry name" value="CYTOCHROME_P450"/>
    <property type="match status" value="1"/>
</dbReference>
<dbReference type="OrthoDB" id="502624at2"/>
<sequence length="391" mass="42960">MALRARAGRGDPDPFGNYAFLRAHEPVCPIVTAAEEATTWLVTRHDDVRTCLADPRLSNDRRHSSAPPPPTDGTGLAPGMSDLDLPDHARLRRLVTGFFSPGTVNQARARIERLCHDTIDSFAHAGEADLVEAYTRPVPVAVIHQFLGIPPAERAAPNRIFELSYQAGFVSPPNERMFAELLDYVRHLLAYKRAHPGDDVTTALLSALDRGELHSENELWSVLVALIGAGHVSTVQFLGTSIIRLTQHRDRWANAPWRDVLNELLRRDPPVHAAEYRYALEDLTIAGTAIAKGDRLLISLASANHDNDRFADASDFRPDRDARSHLSFGHGVHLCLGSHLARLEGEVALKVLFDRLPDLELTTPVADVVWGYGPMLRGPKALPATFGPAQG</sequence>
<gene>
    <name evidence="11" type="ORF">BS329_35335</name>
</gene>
<dbReference type="InterPro" id="IPR002397">
    <property type="entry name" value="Cyt_P450_B"/>
</dbReference>
<dbReference type="InterPro" id="IPR001128">
    <property type="entry name" value="Cyt_P450"/>
</dbReference>
<keyword evidence="3 9" id="KW-0349">Heme</keyword>
<dbReference type="Pfam" id="PF00067">
    <property type="entry name" value="p450"/>
    <property type="match status" value="1"/>
</dbReference>
<protein>
    <recommendedName>
        <fullName evidence="13">Cytochrome</fullName>
    </recommendedName>
</protein>
<organism evidence="11 12">
    <name type="scientific">Amycolatopsis coloradensis</name>
    <dbReference type="NCBI Taxonomy" id="76021"/>
    <lineage>
        <taxon>Bacteria</taxon>
        <taxon>Bacillati</taxon>
        <taxon>Actinomycetota</taxon>
        <taxon>Actinomycetes</taxon>
        <taxon>Pseudonocardiales</taxon>
        <taxon>Pseudonocardiaceae</taxon>
        <taxon>Amycolatopsis</taxon>
    </lineage>
</organism>
<feature type="region of interest" description="Disordered" evidence="10">
    <location>
        <begin position="55"/>
        <end position="79"/>
    </location>
</feature>
<dbReference type="GO" id="GO:0020037">
    <property type="term" value="F:heme binding"/>
    <property type="evidence" value="ECO:0007669"/>
    <property type="project" value="InterPro"/>
</dbReference>
<dbReference type="RefSeq" id="WP_076167113.1">
    <property type="nucleotide sequence ID" value="NZ_JBEZVB010000027.1"/>
</dbReference>
<dbReference type="GO" id="GO:0016705">
    <property type="term" value="F:oxidoreductase activity, acting on paired donors, with incorporation or reduction of molecular oxygen"/>
    <property type="evidence" value="ECO:0007669"/>
    <property type="project" value="InterPro"/>
</dbReference>
<comment type="similarity">
    <text evidence="2 9">Belongs to the cytochrome P450 family.</text>
</comment>
<evidence type="ECO:0000256" key="3">
    <source>
        <dbReference type="ARBA" id="ARBA00022617"/>
    </source>
</evidence>
<evidence type="ECO:0000313" key="11">
    <source>
        <dbReference type="EMBL" id="OLZ45026.1"/>
    </source>
</evidence>
<comment type="function">
    <text evidence="8">Involved in the coupling of aromatic side chains of the heptapeptide of vancomycin.</text>
</comment>
<reference evidence="11 12" key="1">
    <citation type="submission" date="2016-01" db="EMBL/GenBank/DDBJ databases">
        <title>Amycolatopsis coloradensis genome sequencing and assembly.</title>
        <authorList>
            <person name="Mayilraj S."/>
        </authorList>
    </citation>
    <scope>NUCLEOTIDE SEQUENCE [LARGE SCALE GENOMIC DNA]</scope>
    <source>
        <strain evidence="11 12">DSM 44225</strain>
    </source>
</reference>
<keyword evidence="5 9" id="KW-0560">Oxidoreductase</keyword>
<evidence type="ECO:0000256" key="6">
    <source>
        <dbReference type="ARBA" id="ARBA00023004"/>
    </source>
</evidence>
<dbReference type="AlphaFoldDB" id="A0A1R0KH82"/>
<dbReference type="PRINTS" id="PR00359">
    <property type="entry name" value="BP450"/>
</dbReference>
<comment type="pathway">
    <text evidence="1">Antibiotic biosynthesis; vancomycin biosynthesis.</text>
</comment>
<evidence type="ECO:0000256" key="2">
    <source>
        <dbReference type="ARBA" id="ARBA00010617"/>
    </source>
</evidence>
<dbReference type="STRING" id="76021.BS329_35335"/>
<dbReference type="InterPro" id="IPR017972">
    <property type="entry name" value="Cyt_P450_CS"/>
</dbReference>
<comment type="caution">
    <text evidence="11">The sequence shown here is derived from an EMBL/GenBank/DDBJ whole genome shotgun (WGS) entry which is preliminary data.</text>
</comment>
<evidence type="ECO:0000256" key="10">
    <source>
        <dbReference type="SAM" id="MobiDB-lite"/>
    </source>
</evidence>
<dbReference type="GO" id="GO:0004497">
    <property type="term" value="F:monooxygenase activity"/>
    <property type="evidence" value="ECO:0007669"/>
    <property type="project" value="UniProtKB-KW"/>
</dbReference>
<keyword evidence="12" id="KW-1185">Reference proteome</keyword>
<evidence type="ECO:0000256" key="9">
    <source>
        <dbReference type="RuleBase" id="RU000461"/>
    </source>
</evidence>
<evidence type="ECO:0000256" key="5">
    <source>
        <dbReference type="ARBA" id="ARBA00023002"/>
    </source>
</evidence>
<evidence type="ECO:0000256" key="4">
    <source>
        <dbReference type="ARBA" id="ARBA00022723"/>
    </source>
</evidence>
<dbReference type="Gene3D" id="1.10.630.10">
    <property type="entry name" value="Cytochrome P450"/>
    <property type="match status" value="1"/>
</dbReference>
<dbReference type="GO" id="GO:0005506">
    <property type="term" value="F:iron ion binding"/>
    <property type="evidence" value="ECO:0007669"/>
    <property type="project" value="InterPro"/>
</dbReference>
<evidence type="ECO:0000256" key="8">
    <source>
        <dbReference type="ARBA" id="ARBA00055433"/>
    </source>
</evidence>
<evidence type="ECO:0000256" key="7">
    <source>
        <dbReference type="ARBA" id="ARBA00023033"/>
    </source>
</evidence>
<dbReference type="EMBL" id="MQUQ01000021">
    <property type="protein sequence ID" value="OLZ45026.1"/>
    <property type="molecule type" value="Genomic_DNA"/>
</dbReference>
<keyword evidence="7 9" id="KW-0503">Monooxygenase</keyword>
<keyword evidence="4 9" id="KW-0479">Metal-binding</keyword>
<name>A0A1R0KH82_9PSEU</name>
<dbReference type="InterPro" id="IPR036396">
    <property type="entry name" value="Cyt_P450_sf"/>
</dbReference>
<proteinExistence type="inferred from homology"/>